<organism evidence="2 3">
    <name type="scientific">Pseudovirgaria hyperparasitica</name>
    <dbReference type="NCBI Taxonomy" id="470096"/>
    <lineage>
        <taxon>Eukaryota</taxon>
        <taxon>Fungi</taxon>
        <taxon>Dikarya</taxon>
        <taxon>Ascomycota</taxon>
        <taxon>Pezizomycotina</taxon>
        <taxon>Dothideomycetes</taxon>
        <taxon>Dothideomycetes incertae sedis</taxon>
        <taxon>Acrospermales</taxon>
        <taxon>Acrospermaceae</taxon>
        <taxon>Pseudovirgaria</taxon>
    </lineage>
</organism>
<dbReference type="EMBL" id="ML996568">
    <property type="protein sequence ID" value="KAF2760595.1"/>
    <property type="molecule type" value="Genomic_DNA"/>
</dbReference>
<protein>
    <submittedName>
        <fullName evidence="2">Uncharacterized protein</fullName>
    </submittedName>
</protein>
<dbReference type="GeneID" id="54481571"/>
<name>A0A6A6WDE9_9PEZI</name>
<evidence type="ECO:0000313" key="2">
    <source>
        <dbReference type="EMBL" id="KAF2760595.1"/>
    </source>
</evidence>
<sequence length="184" mass="20831">MFGNAFGNRGCMPRHRGSHLREQEGSRYAAARRLNQRAIIQRHMGSQPADLERYPVNMGRNPYAENPMIAYRRMQAALGRYDGVGSGLGGGLGGGLRGGLRGGRGRLFGGTGRGQNQFMGFDDDDMCRRGRMGLMRRPMYSNYVDIDSDDEDDYDYDSDDDESLYFNEYDEPFLRSRPRGLGRY</sequence>
<dbReference type="RefSeq" id="XP_033603046.1">
    <property type="nucleotide sequence ID" value="XM_033740517.1"/>
</dbReference>
<evidence type="ECO:0000313" key="3">
    <source>
        <dbReference type="Proteomes" id="UP000799437"/>
    </source>
</evidence>
<dbReference type="AlphaFoldDB" id="A0A6A6WDE9"/>
<proteinExistence type="predicted"/>
<dbReference type="Proteomes" id="UP000799437">
    <property type="component" value="Unassembled WGS sequence"/>
</dbReference>
<evidence type="ECO:0000256" key="1">
    <source>
        <dbReference type="SAM" id="MobiDB-lite"/>
    </source>
</evidence>
<gene>
    <name evidence="2" type="ORF">EJ05DRAFT_290161</name>
</gene>
<feature type="region of interest" description="Disordered" evidence="1">
    <location>
        <begin position="1"/>
        <end position="25"/>
    </location>
</feature>
<accession>A0A6A6WDE9</accession>
<keyword evidence="3" id="KW-1185">Reference proteome</keyword>
<reference evidence="2" key="1">
    <citation type="journal article" date="2020" name="Stud. Mycol.">
        <title>101 Dothideomycetes genomes: a test case for predicting lifestyles and emergence of pathogens.</title>
        <authorList>
            <person name="Haridas S."/>
            <person name="Albert R."/>
            <person name="Binder M."/>
            <person name="Bloem J."/>
            <person name="Labutti K."/>
            <person name="Salamov A."/>
            <person name="Andreopoulos B."/>
            <person name="Baker S."/>
            <person name="Barry K."/>
            <person name="Bills G."/>
            <person name="Bluhm B."/>
            <person name="Cannon C."/>
            <person name="Castanera R."/>
            <person name="Culley D."/>
            <person name="Daum C."/>
            <person name="Ezra D."/>
            <person name="Gonzalez J."/>
            <person name="Henrissat B."/>
            <person name="Kuo A."/>
            <person name="Liang C."/>
            <person name="Lipzen A."/>
            <person name="Lutzoni F."/>
            <person name="Magnuson J."/>
            <person name="Mondo S."/>
            <person name="Nolan M."/>
            <person name="Ohm R."/>
            <person name="Pangilinan J."/>
            <person name="Park H.-J."/>
            <person name="Ramirez L."/>
            <person name="Alfaro M."/>
            <person name="Sun H."/>
            <person name="Tritt A."/>
            <person name="Yoshinaga Y."/>
            <person name="Zwiers L.-H."/>
            <person name="Turgeon B."/>
            <person name="Goodwin S."/>
            <person name="Spatafora J."/>
            <person name="Crous P."/>
            <person name="Grigoriev I."/>
        </authorList>
    </citation>
    <scope>NUCLEOTIDE SEQUENCE</scope>
    <source>
        <strain evidence="2">CBS 121739</strain>
    </source>
</reference>